<sequence length="26" mass="2993">MESEEWSRGRNASYPAPPAQIQSMRN</sequence>
<proteinExistence type="predicted"/>
<name>A0A0F8VA96_9ZZZZ</name>
<dbReference type="EMBL" id="LAZR01070398">
    <property type="protein sequence ID" value="KKK41488.1"/>
    <property type="molecule type" value="Genomic_DNA"/>
</dbReference>
<evidence type="ECO:0000313" key="2">
    <source>
        <dbReference type="EMBL" id="KKK41488.1"/>
    </source>
</evidence>
<evidence type="ECO:0000256" key="1">
    <source>
        <dbReference type="SAM" id="MobiDB-lite"/>
    </source>
</evidence>
<reference evidence="2" key="1">
    <citation type="journal article" date="2015" name="Nature">
        <title>Complex archaea that bridge the gap between prokaryotes and eukaryotes.</title>
        <authorList>
            <person name="Spang A."/>
            <person name="Saw J.H."/>
            <person name="Jorgensen S.L."/>
            <person name="Zaremba-Niedzwiedzka K."/>
            <person name="Martijn J."/>
            <person name="Lind A.E."/>
            <person name="van Eijk R."/>
            <person name="Schleper C."/>
            <person name="Guy L."/>
            <person name="Ettema T.J."/>
        </authorList>
    </citation>
    <scope>NUCLEOTIDE SEQUENCE</scope>
</reference>
<gene>
    <name evidence="2" type="ORF">LCGC14_2698960</name>
</gene>
<comment type="caution">
    <text evidence="2">The sequence shown here is derived from an EMBL/GenBank/DDBJ whole genome shotgun (WGS) entry which is preliminary data.</text>
</comment>
<protein>
    <submittedName>
        <fullName evidence="2">Uncharacterized protein</fullName>
    </submittedName>
</protein>
<dbReference type="AlphaFoldDB" id="A0A0F8VA96"/>
<organism evidence="2">
    <name type="scientific">marine sediment metagenome</name>
    <dbReference type="NCBI Taxonomy" id="412755"/>
    <lineage>
        <taxon>unclassified sequences</taxon>
        <taxon>metagenomes</taxon>
        <taxon>ecological metagenomes</taxon>
    </lineage>
</organism>
<feature type="region of interest" description="Disordered" evidence="1">
    <location>
        <begin position="1"/>
        <end position="26"/>
    </location>
</feature>
<accession>A0A0F8VA96</accession>
<feature type="non-terminal residue" evidence="2">
    <location>
        <position position="26"/>
    </location>
</feature>